<dbReference type="RefSeq" id="WP_309867117.1">
    <property type="nucleotide sequence ID" value="NZ_JAVDQG010000006.1"/>
</dbReference>
<dbReference type="PROSITE" id="PS00687">
    <property type="entry name" value="ALDEHYDE_DEHYDR_GLU"/>
    <property type="match status" value="1"/>
</dbReference>
<dbReference type="EMBL" id="JAVDQG010000006">
    <property type="protein sequence ID" value="MDR6226766.1"/>
    <property type="molecule type" value="Genomic_DNA"/>
</dbReference>
<protein>
    <submittedName>
        <fullName evidence="5">Aldehyde dehydrogenase (NAD+)/betaine-aldehyde dehydrogenase</fullName>
        <ecNumber evidence="5">1.2.1.3</ecNumber>
        <ecNumber evidence="5">1.2.1.8</ecNumber>
    </submittedName>
</protein>
<dbReference type="EC" id="1.2.1.3" evidence="5"/>
<dbReference type="InterPro" id="IPR016162">
    <property type="entry name" value="Ald_DH_N"/>
</dbReference>
<dbReference type="Proteomes" id="UP001185012">
    <property type="component" value="Unassembled WGS sequence"/>
</dbReference>
<evidence type="ECO:0000313" key="6">
    <source>
        <dbReference type="Proteomes" id="UP001185012"/>
    </source>
</evidence>
<dbReference type="InterPro" id="IPR016161">
    <property type="entry name" value="Ald_DH/histidinol_DH"/>
</dbReference>
<evidence type="ECO:0000256" key="3">
    <source>
        <dbReference type="RuleBase" id="RU003345"/>
    </source>
</evidence>
<dbReference type="PANTHER" id="PTHR11699">
    <property type="entry name" value="ALDEHYDE DEHYDROGENASE-RELATED"/>
    <property type="match status" value="1"/>
</dbReference>
<organism evidence="5 6">
    <name type="scientific">Desmospora profundinema</name>
    <dbReference type="NCBI Taxonomy" id="1571184"/>
    <lineage>
        <taxon>Bacteria</taxon>
        <taxon>Bacillati</taxon>
        <taxon>Bacillota</taxon>
        <taxon>Bacilli</taxon>
        <taxon>Bacillales</taxon>
        <taxon>Thermoactinomycetaceae</taxon>
        <taxon>Desmospora</taxon>
    </lineage>
</organism>
<dbReference type="Gene3D" id="3.40.309.10">
    <property type="entry name" value="Aldehyde Dehydrogenase, Chain A, domain 2"/>
    <property type="match status" value="1"/>
</dbReference>
<dbReference type="GO" id="GO:0008802">
    <property type="term" value="F:betaine-aldehyde dehydrogenase (NAD+) activity"/>
    <property type="evidence" value="ECO:0007669"/>
    <property type="project" value="UniProtKB-EC"/>
</dbReference>
<evidence type="ECO:0000313" key="5">
    <source>
        <dbReference type="EMBL" id="MDR6226766.1"/>
    </source>
</evidence>
<keyword evidence="6" id="KW-1185">Reference proteome</keyword>
<feature type="domain" description="Aldehyde dehydrogenase" evidence="4">
    <location>
        <begin position="28"/>
        <end position="490"/>
    </location>
</feature>
<accession>A0ABU1IPP4</accession>
<reference evidence="5 6" key="1">
    <citation type="submission" date="2023-07" db="EMBL/GenBank/DDBJ databases">
        <title>Genomic Encyclopedia of Type Strains, Phase IV (KMG-IV): sequencing the most valuable type-strain genomes for metagenomic binning, comparative biology and taxonomic classification.</title>
        <authorList>
            <person name="Goeker M."/>
        </authorList>
    </citation>
    <scope>NUCLEOTIDE SEQUENCE [LARGE SCALE GENOMIC DNA]</scope>
    <source>
        <strain evidence="5 6">DSM 45903</strain>
    </source>
</reference>
<evidence type="ECO:0000259" key="4">
    <source>
        <dbReference type="Pfam" id="PF00171"/>
    </source>
</evidence>
<comment type="similarity">
    <text evidence="3">Belongs to the aldehyde dehydrogenase family.</text>
</comment>
<dbReference type="EC" id="1.2.1.8" evidence="5"/>
<dbReference type="InterPro" id="IPR016163">
    <property type="entry name" value="Ald_DH_C"/>
</dbReference>
<dbReference type="InterPro" id="IPR029510">
    <property type="entry name" value="Ald_DH_CS_GLU"/>
</dbReference>
<evidence type="ECO:0000256" key="2">
    <source>
        <dbReference type="PROSITE-ProRule" id="PRU10007"/>
    </source>
</evidence>
<dbReference type="InterPro" id="IPR015590">
    <property type="entry name" value="Aldehyde_DH_dom"/>
</dbReference>
<feature type="active site" evidence="2">
    <location>
        <position position="263"/>
    </location>
</feature>
<gene>
    <name evidence="5" type="ORF">JOE21_002776</name>
</gene>
<evidence type="ECO:0000256" key="1">
    <source>
        <dbReference type="ARBA" id="ARBA00023002"/>
    </source>
</evidence>
<dbReference type="SUPFAM" id="SSF53720">
    <property type="entry name" value="ALDH-like"/>
    <property type="match status" value="1"/>
</dbReference>
<comment type="caution">
    <text evidence="5">The sequence shown here is derived from an EMBL/GenBank/DDBJ whole genome shotgun (WGS) entry which is preliminary data.</text>
</comment>
<dbReference type="Gene3D" id="3.40.605.10">
    <property type="entry name" value="Aldehyde Dehydrogenase, Chain A, domain 1"/>
    <property type="match status" value="1"/>
</dbReference>
<sequence>MGTQLEKQTIGVYYKEKYPLFINGEHVQGSDGEWFETYNPATGETVAQVAAASKEDVDRAVEAARNALEKSKWAKWPASRRGQILNKMAGLMRERFADLVKLEVLNSGKAYSAAQGQVHQAIEDFEFYAGSIHTLSGDTKPVPNGFLNYTRKEPVGVCAQIIPWNYPLMMAAWKIAPALAAGCTIVLKPASLTPLTTYALVEIGQEAGLPPGVLNVVTGSGSTIGAYLVEHPGVDKVAFTGETGTGKDIMKTASETLKRVTLELGGKSPSMVFEDADLDAAVDGSVFGIYYNTGMSCEARSRLFVHESIYETFVERFVEKTKKLKLGDTFSKETHVGAVISQSQWDVIDSYVKLAEKEGARVLYGGGRPEGEAFTDGYWYQPTVIVDVTNDMRVAQEEIFGPVVVIMKFNDEKEVIRQANDSIYGLAAAVWTRDFGRANRVAAQIKAGTVMVNNPFSAMPGLPFGGYKQSGFGRELCLETLDLYTETKSVNAYIGPKPLNPFGV</sequence>
<keyword evidence="1 3" id="KW-0560">Oxidoreductase</keyword>
<proteinExistence type="inferred from homology"/>
<dbReference type="Pfam" id="PF00171">
    <property type="entry name" value="Aldedh"/>
    <property type="match status" value="1"/>
</dbReference>
<name>A0ABU1IPP4_9BACL</name>